<dbReference type="Proteomes" id="UP000075787">
    <property type="component" value="Unassembled WGS sequence"/>
</dbReference>
<name>A0A162LGT3_9PROT</name>
<organism evidence="4 5">
    <name type="scientific">Tistrella mobilis</name>
    <dbReference type="NCBI Taxonomy" id="171437"/>
    <lineage>
        <taxon>Bacteria</taxon>
        <taxon>Pseudomonadati</taxon>
        <taxon>Pseudomonadota</taxon>
        <taxon>Alphaproteobacteria</taxon>
        <taxon>Geminicoccales</taxon>
        <taxon>Geminicoccaceae</taxon>
        <taxon>Tistrella</taxon>
    </lineage>
</organism>
<evidence type="ECO:0000259" key="3">
    <source>
        <dbReference type="SMART" id="SM00822"/>
    </source>
</evidence>
<dbReference type="PANTHER" id="PTHR43477">
    <property type="entry name" value="DIHYDROANTICAPSIN 7-DEHYDROGENASE"/>
    <property type="match status" value="1"/>
</dbReference>
<feature type="domain" description="Ketoreductase" evidence="3">
    <location>
        <begin position="18"/>
        <end position="192"/>
    </location>
</feature>
<evidence type="ECO:0000313" key="5">
    <source>
        <dbReference type="Proteomes" id="UP000075787"/>
    </source>
</evidence>
<evidence type="ECO:0000313" key="4">
    <source>
        <dbReference type="EMBL" id="KYO54916.1"/>
    </source>
</evidence>
<dbReference type="PRINTS" id="PR00080">
    <property type="entry name" value="SDRFAMILY"/>
</dbReference>
<dbReference type="Pfam" id="PF13561">
    <property type="entry name" value="adh_short_C2"/>
    <property type="match status" value="1"/>
</dbReference>
<dbReference type="EMBL" id="LPZR01000076">
    <property type="protein sequence ID" value="KYO54916.1"/>
    <property type="molecule type" value="Genomic_DNA"/>
</dbReference>
<dbReference type="InterPro" id="IPR051122">
    <property type="entry name" value="SDR_DHRS6-like"/>
</dbReference>
<keyword evidence="2" id="KW-0560">Oxidoreductase</keyword>
<reference evidence="4 5" key="1">
    <citation type="submission" date="2015-12" db="EMBL/GenBank/DDBJ databases">
        <title>Genome sequence of Tistrella mobilis MCCC 1A02139.</title>
        <authorList>
            <person name="Lu L."/>
            <person name="Lai Q."/>
            <person name="Shao Z."/>
            <person name="Qian P."/>
        </authorList>
    </citation>
    <scope>NUCLEOTIDE SEQUENCE [LARGE SCALE GENOMIC DNA]</scope>
    <source>
        <strain evidence="4 5">MCCC 1A02139</strain>
    </source>
</reference>
<evidence type="ECO:0000256" key="1">
    <source>
        <dbReference type="ARBA" id="ARBA00006484"/>
    </source>
</evidence>
<dbReference type="PANTHER" id="PTHR43477:SF1">
    <property type="entry name" value="DIHYDROANTICAPSIN 7-DEHYDROGENASE"/>
    <property type="match status" value="1"/>
</dbReference>
<dbReference type="GO" id="GO:0016491">
    <property type="term" value="F:oxidoreductase activity"/>
    <property type="evidence" value="ECO:0007669"/>
    <property type="project" value="UniProtKB-KW"/>
</dbReference>
<comment type="caution">
    <text evidence="4">The sequence shown here is derived from an EMBL/GenBank/DDBJ whole genome shotgun (WGS) entry which is preliminary data.</text>
</comment>
<dbReference type="SUPFAM" id="SSF51735">
    <property type="entry name" value="NAD(P)-binding Rossmann-fold domains"/>
    <property type="match status" value="1"/>
</dbReference>
<dbReference type="AlphaFoldDB" id="A0A162LGT3"/>
<dbReference type="GeneID" id="97239394"/>
<dbReference type="InterPro" id="IPR036291">
    <property type="entry name" value="NAD(P)-bd_dom_sf"/>
</dbReference>
<dbReference type="PRINTS" id="PR00081">
    <property type="entry name" value="GDHRDH"/>
</dbReference>
<dbReference type="OrthoDB" id="9793325at2"/>
<dbReference type="Gene3D" id="3.40.50.720">
    <property type="entry name" value="NAD(P)-binding Rossmann-like Domain"/>
    <property type="match status" value="1"/>
</dbReference>
<dbReference type="SMART" id="SM00822">
    <property type="entry name" value="PKS_KR"/>
    <property type="match status" value="1"/>
</dbReference>
<dbReference type="FunFam" id="3.40.50.720:FF:000084">
    <property type="entry name" value="Short-chain dehydrogenase reductase"/>
    <property type="match status" value="1"/>
</dbReference>
<evidence type="ECO:0000256" key="2">
    <source>
        <dbReference type="ARBA" id="ARBA00023002"/>
    </source>
</evidence>
<sequence>MGFAQRSENRFGNRFENKVVVITGGSDGIGLATATHFAAEGAHVYVTGRRPAALDAAVAAIGHGAVGVPGDVADPADLDRLYDRIGRDHGRIDIVFANAGISESAGLDAIDAAHIDRLFDVNLKGTVFTVQKALPLMTAGGAIILAGSAAGSKGLPGLSIYSATKAAIRSFARTWTTDLKTRGIRVNVVSPGMILTPAMDRYLTAHPGTEDALKQITPFARLGTADEVAKAVLFLASEDSSFVAGDEVFVDGGVMAV</sequence>
<protein>
    <submittedName>
        <fullName evidence="4">Oxidoreductase</fullName>
    </submittedName>
</protein>
<dbReference type="InterPro" id="IPR002347">
    <property type="entry name" value="SDR_fam"/>
</dbReference>
<comment type="similarity">
    <text evidence="1">Belongs to the short-chain dehydrogenases/reductases (SDR) family.</text>
</comment>
<dbReference type="InterPro" id="IPR057326">
    <property type="entry name" value="KR_dom"/>
</dbReference>
<dbReference type="CDD" id="cd05233">
    <property type="entry name" value="SDR_c"/>
    <property type="match status" value="1"/>
</dbReference>
<dbReference type="RefSeq" id="WP_062762605.1">
    <property type="nucleotide sequence ID" value="NZ_CP121043.1"/>
</dbReference>
<gene>
    <name evidence="4" type="ORF">AUP44_24500</name>
</gene>
<proteinExistence type="inferred from homology"/>
<accession>A0A162LGT3</accession>